<dbReference type="PANTHER" id="PTHR33744:SF1">
    <property type="entry name" value="DNA-BINDING TRANSCRIPTIONAL ACTIVATOR ADER"/>
    <property type="match status" value="1"/>
</dbReference>
<dbReference type="InterPro" id="IPR058663">
    <property type="entry name" value="PucR-like_N"/>
</dbReference>
<dbReference type="RefSeq" id="WP_188783593.1">
    <property type="nucleotide sequence ID" value="NZ_BMNI01000003.1"/>
</dbReference>
<reference evidence="4" key="1">
    <citation type="journal article" date="2019" name="Int. J. Syst. Evol. Microbiol.">
        <title>The Global Catalogue of Microorganisms (GCM) 10K type strain sequencing project: providing services to taxonomists for standard genome sequencing and annotation.</title>
        <authorList>
            <consortium name="The Broad Institute Genomics Platform"/>
            <consortium name="The Broad Institute Genome Sequencing Center for Infectious Disease"/>
            <person name="Wu L."/>
            <person name="Ma J."/>
        </authorList>
    </citation>
    <scope>NUCLEOTIDE SEQUENCE [LARGE SCALE GENOMIC DNA]</scope>
    <source>
        <strain evidence="4">CGMCC 4.7371</strain>
    </source>
</reference>
<accession>A0ABQ2N903</accession>
<dbReference type="Pfam" id="PF13556">
    <property type="entry name" value="HTH_30"/>
    <property type="match status" value="1"/>
</dbReference>
<gene>
    <name evidence="3" type="ORF">GCM10011584_17230</name>
</gene>
<feature type="domain" description="PucR-like N-terminal" evidence="2">
    <location>
        <begin position="13"/>
        <end position="170"/>
    </location>
</feature>
<dbReference type="PANTHER" id="PTHR33744">
    <property type="entry name" value="CARBOHYDRATE DIACID REGULATOR"/>
    <property type="match status" value="1"/>
</dbReference>
<evidence type="ECO:0000259" key="2">
    <source>
        <dbReference type="Pfam" id="PF25906"/>
    </source>
</evidence>
<dbReference type="Proteomes" id="UP000655410">
    <property type="component" value="Unassembled WGS sequence"/>
</dbReference>
<dbReference type="InterPro" id="IPR051448">
    <property type="entry name" value="CdaR-like_regulators"/>
</dbReference>
<sequence>MAHAPQPLDLTQAQAEALRERLPRVGEKVVAAVVAEVPSYSVAFQGRMGRAIEGAVALALAGFLDMAVDAADRPEQVFAAAYELGRGEARSGRTMDALTSAYRIGTACAWREMSRTAVELGMPAEGLVRFAELVFDYLDQLSAVSVAGHTDELARTGHLRERHRAQLAVALLAGREEERLAQLAEQAEWPPPSTLTAVLLPQASTRTVRVQLDPRTLEVAGDAEALEAWPDHAVMLAVGRSRPALLRTLEGVPAVVGPTVPWTAAATSFARALRALDLGLEGDTDTHLAALVVGADAAAREDLRAHVLAPLAELREGQREKLTETLRAWLLHQGRRDDIAAALFVHPQTIRYRMGQLREAYAERLEDPAFVRDATIALC</sequence>
<feature type="domain" description="PucR C-terminal helix-turn-helix" evidence="1">
    <location>
        <begin position="322"/>
        <end position="377"/>
    </location>
</feature>
<name>A0ABQ2N903_9ACTN</name>
<dbReference type="Gene3D" id="1.10.10.2840">
    <property type="entry name" value="PucR C-terminal helix-turn-helix domain"/>
    <property type="match status" value="1"/>
</dbReference>
<evidence type="ECO:0000259" key="1">
    <source>
        <dbReference type="Pfam" id="PF13556"/>
    </source>
</evidence>
<proteinExistence type="predicted"/>
<dbReference type="InterPro" id="IPR025736">
    <property type="entry name" value="PucR_C-HTH_dom"/>
</dbReference>
<protein>
    <submittedName>
        <fullName evidence="3">Fis family transcriptional regulator</fullName>
    </submittedName>
</protein>
<dbReference type="EMBL" id="BMNI01000003">
    <property type="protein sequence ID" value="GGO88964.1"/>
    <property type="molecule type" value="Genomic_DNA"/>
</dbReference>
<dbReference type="Pfam" id="PF25906">
    <property type="entry name" value="PucR-like_N"/>
    <property type="match status" value="1"/>
</dbReference>
<comment type="caution">
    <text evidence="3">The sequence shown here is derived from an EMBL/GenBank/DDBJ whole genome shotgun (WGS) entry which is preliminary data.</text>
</comment>
<dbReference type="InterPro" id="IPR042070">
    <property type="entry name" value="PucR_C-HTH_sf"/>
</dbReference>
<evidence type="ECO:0000313" key="4">
    <source>
        <dbReference type="Proteomes" id="UP000655410"/>
    </source>
</evidence>
<organism evidence="3 4">
    <name type="scientific">Nocardioides phosphati</name>
    <dbReference type="NCBI Taxonomy" id="1867775"/>
    <lineage>
        <taxon>Bacteria</taxon>
        <taxon>Bacillati</taxon>
        <taxon>Actinomycetota</taxon>
        <taxon>Actinomycetes</taxon>
        <taxon>Propionibacteriales</taxon>
        <taxon>Nocardioidaceae</taxon>
        <taxon>Nocardioides</taxon>
    </lineage>
</organism>
<keyword evidence="4" id="KW-1185">Reference proteome</keyword>
<evidence type="ECO:0000313" key="3">
    <source>
        <dbReference type="EMBL" id="GGO88964.1"/>
    </source>
</evidence>